<evidence type="ECO:0000313" key="3">
    <source>
        <dbReference type="Proteomes" id="UP000249577"/>
    </source>
</evidence>
<gene>
    <name evidence="2" type="ORF">DI565_14000</name>
</gene>
<feature type="region of interest" description="Disordered" evidence="1">
    <location>
        <begin position="275"/>
        <end position="295"/>
    </location>
</feature>
<evidence type="ECO:0000256" key="1">
    <source>
        <dbReference type="SAM" id="MobiDB-lite"/>
    </source>
</evidence>
<dbReference type="EMBL" id="QFPN01000007">
    <property type="protein sequence ID" value="PZQ13650.1"/>
    <property type="molecule type" value="Genomic_DNA"/>
</dbReference>
<name>A0A2W5MJM3_ANCNO</name>
<dbReference type="Proteomes" id="UP000249577">
    <property type="component" value="Unassembled WGS sequence"/>
</dbReference>
<evidence type="ECO:0008006" key="4">
    <source>
        <dbReference type="Google" id="ProtNLM"/>
    </source>
</evidence>
<dbReference type="Pfam" id="PF07120">
    <property type="entry name" value="DUF1376"/>
    <property type="match status" value="1"/>
</dbReference>
<evidence type="ECO:0000313" key="2">
    <source>
        <dbReference type="EMBL" id="PZQ13650.1"/>
    </source>
</evidence>
<feature type="region of interest" description="Disordered" evidence="1">
    <location>
        <begin position="99"/>
        <end position="184"/>
    </location>
</feature>
<feature type="compositionally biased region" description="Pro residues" evidence="1">
    <location>
        <begin position="149"/>
        <end position="170"/>
    </location>
</feature>
<dbReference type="InterPro" id="IPR010781">
    <property type="entry name" value="DUF1376"/>
</dbReference>
<feature type="compositionally biased region" description="Low complexity" evidence="1">
    <location>
        <begin position="174"/>
        <end position="184"/>
    </location>
</feature>
<sequence length="330" mass="36052">MSTRPWYPRYGADFVHGTMGLSLEEKGAYSLCLDLIYDRGGPIPDDARWLAGVCGVSVRKWGALRQRLLEVGKLVLRETGLSNVRAENELENSAKIARKHAENGAKGGNKRAENALASSENNDLAQAGLKHRARVPQPQLQEKEREDAAPPPDGGVAPPPQIEALPPPASFPTGGSSSGMARAAAGRIDDAVKRAAAEETLADPAASDEDRFFALRYRLEDAGVRWSRAMQLKGVFEDEGFRPIVSALEKALRARNPSTYLGAIVADRKKLLRQEAGEPEPPRRTTGSQAREPQFVREYREDGYDVAADGPNRWIIAGQIYDETGEVIGW</sequence>
<comment type="caution">
    <text evidence="2">The sequence shown here is derived from an EMBL/GenBank/DDBJ whole genome shotgun (WGS) entry which is preliminary data.</text>
</comment>
<organism evidence="2 3">
    <name type="scientific">Ancylobacter novellus</name>
    <name type="common">Thiobacillus novellus</name>
    <dbReference type="NCBI Taxonomy" id="921"/>
    <lineage>
        <taxon>Bacteria</taxon>
        <taxon>Pseudomonadati</taxon>
        <taxon>Pseudomonadota</taxon>
        <taxon>Alphaproteobacteria</taxon>
        <taxon>Hyphomicrobiales</taxon>
        <taxon>Xanthobacteraceae</taxon>
        <taxon>Ancylobacter</taxon>
    </lineage>
</organism>
<proteinExistence type="predicted"/>
<reference evidence="2 3" key="1">
    <citation type="submission" date="2017-08" db="EMBL/GenBank/DDBJ databases">
        <title>Infants hospitalized years apart are colonized by the same room-sourced microbial strains.</title>
        <authorList>
            <person name="Brooks B."/>
            <person name="Olm M.R."/>
            <person name="Firek B.A."/>
            <person name="Baker R."/>
            <person name="Thomas B.C."/>
            <person name="Morowitz M.J."/>
            <person name="Banfield J.F."/>
        </authorList>
    </citation>
    <scope>NUCLEOTIDE SEQUENCE [LARGE SCALE GENOMIC DNA]</scope>
    <source>
        <strain evidence="2">S2_005_003_R2_43</strain>
    </source>
</reference>
<dbReference type="AlphaFoldDB" id="A0A2W5MJM3"/>
<protein>
    <recommendedName>
        <fullName evidence="4">DUF1376 domain-containing protein</fullName>
    </recommendedName>
</protein>
<accession>A0A2W5MJM3</accession>